<dbReference type="SUPFAM" id="SSF51735">
    <property type="entry name" value="NAD(P)-binding Rossmann-fold domains"/>
    <property type="match status" value="1"/>
</dbReference>
<gene>
    <name evidence="3" type="ORF">EJ06DRAFT_545199</name>
</gene>
<evidence type="ECO:0000313" key="4">
    <source>
        <dbReference type="Proteomes" id="UP000799640"/>
    </source>
</evidence>
<dbReference type="PANTHER" id="PTHR43377">
    <property type="entry name" value="BILIVERDIN REDUCTASE A"/>
    <property type="match status" value="1"/>
</dbReference>
<dbReference type="InterPro" id="IPR036291">
    <property type="entry name" value="NAD(P)-bd_dom_sf"/>
</dbReference>
<dbReference type="AlphaFoldDB" id="A0A6G1HJW9"/>
<feature type="region of interest" description="Disordered" evidence="1">
    <location>
        <begin position="235"/>
        <end position="258"/>
    </location>
</feature>
<dbReference type="Gene3D" id="3.30.360.10">
    <property type="entry name" value="Dihydrodipicolinate Reductase, domain 2"/>
    <property type="match status" value="1"/>
</dbReference>
<dbReference type="PANTHER" id="PTHR43377:SF12">
    <property type="entry name" value="BINDING ROSSMANN FOLD OXIDOREDUCTASE, PUTATIVE (AFU_ORTHOLOGUE AFUA_3G11840)-RELATED"/>
    <property type="match status" value="1"/>
</dbReference>
<evidence type="ECO:0000259" key="2">
    <source>
        <dbReference type="Pfam" id="PF01408"/>
    </source>
</evidence>
<dbReference type="InterPro" id="IPR051450">
    <property type="entry name" value="Gfo/Idh/MocA_Oxidoreductases"/>
</dbReference>
<evidence type="ECO:0000256" key="1">
    <source>
        <dbReference type="SAM" id="MobiDB-lite"/>
    </source>
</evidence>
<name>A0A6G1HJW9_9PEZI</name>
<accession>A0A6G1HJW9</accession>
<dbReference type="SUPFAM" id="SSF55347">
    <property type="entry name" value="Glyceraldehyde-3-phosphate dehydrogenase-like, C-terminal domain"/>
    <property type="match status" value="1"/>
</dbReference>
<reference evidence="3" key="1">
    <citation type="journal article" date="2020" name="Stud. Mycol.">
        <title>101 Dothideomycetes genomes: a test case for predicting lifestyles and emergence of pathogens.</title>
        <authorList>
            <person name="Haridas S."/>
            <person name="Albert R."/>
            <person name="Binder M."/>
            <person name="Bloem J."/>
            <person name="Labutti K."/>
            <person name="Salamov A."/>
            <person name="Andreopoulos B."/>
            <person name="Baker S."/>
            <person name="Barry K."/>
            <person name="Bills G."/>
            <person name="Bluhm B."/>
            <person name="Cannon C."/>
            <person name="Castanera R."/>
            <person name="Culley D."/>
            <person name="Daum C."/>
            <person name="Ezra D."/>
            <person name="Gonzalez J."/>
            <person name="Henrissat B."/>
            <person name="Kuo A."/>
            <person name="Liang C."/>
            <person name="Lipzen A."/>
            <person name="Lutzoni F."/>
            <person name="Magnuson J."/>
            <person name="Mondo S."/>
            <person name="Nolan M."/>
            <person name="Ohm R."/>
            <person name="Pangilinan J."/>
            <person name="Park H.-J."/>
            <person name="Ramirez L."/>
            <person name="Alfaro M."/>
            <person name="Sun H."/>
            <person name="Tritt A."/>
            <person name="Yoshinaga Y."/>
            <person name="Zwiers L.-H."/>
            <person name="Turgeon B."/>
            <person name="Goodwin S."/>
            <person name="Spatafora J."/>
            <person name="Crous P."/>
            <person name="Grigoriev I."/>
        </authorList>
    </citation>
    <scope>NUCLEOTIDE SEQUENCE</scope>
    <source>
        <strain evidence="3">CBS 262.69</strain>
    </source>
</reference>
<sequence>MAGPIPRIAILGAGSRGRAYARALAGTQSTIIAIAEPHAFKRSTFVSNFIRGERCDPTVPGEAFASWEDLVAYETTLRSKLAAGEEVDRAPADAFIVCVLDEQHPAVVKALAPLAAHVLCEKPLAPSLGACLGMYADVVRGWKDAGREGVFGICHVLRYSPHNMLLRRLVREESVVGGVVSVEHTEPVGWWHFAHSYVRGNWRREDTSAPTLLTKSCHDIDFLLWLLATPPSDTPDAKPHLPATVTSSGTLTLHRRARKPRGAGEATNCLSCPVEPTCIHSAKKVYVERHLRGGNTGWPVSIVVPEIEDVRRSSGPEAAEQRLLEVLGEDYGPETGDEKVKGRNWFGRCVFEADNDVCDDQTVVLAWEDGEGVEEMVPAPPGSRPARQGSAPDRRTGAAGYPTSKVAGRGI</sequence>
<feature type="domain" description="Gfo/Idh/MocA-like oxidoreductase N-terminal" evidence="2">
    <location>
        <begin position="7"/>
        <end position="134"/>
    </location>
</feature>
<evidence type="ECO:0000313" key="3">
    <source>
        <dbReference type="EMBL" id="KAF2396137.1"/>
    </source>
</evidence>
<dbReference type="Pfam" id="PF01408">
    <property type="entry name" value="GFO_IDH_MocA"/>
    <property type="match status" value="1"/>
</dbReference>
<dbReference type="EMBL" id="ML996708">
    <property type="protein sequence ID" value="KAF2396137.1"/>
    <property type="molecule type" value="Genomic_DNA"/>
</dbReference>
<proteinExistence type="predicted"/>
<feature type="region of interest" description="Disordered" evidence="1">
    <location>
        <begin position="373"/>
        <end position="411"/>
    </location>
</feature>
<dbReference type="Proteomes" id="UP000799640">
    <property type="component" value="Unassembled WGS sequence"/>
</dbReference>
<protein>
    <submittedName>
        <fullName evidence="3">NAD(P)-binding protein</fullName>
    </submittedName>
</protein>
<dbReference type="Gene3D" id="3.40.50.720">
    <property type="entry name" value="NAD(P)-binding Rossmann-like Domain"/>
    <property type="match status" value="1"/>
</dbReference>
<organism evidence="3 4">
    <name type="scientific">Trichodelitschia bisporula</name>
    <dbReference type="NCBI Taxonomy" id="703511"/>
    <lineage>
        <taxon>Eukaryota</taxon>
        <taxon>Fungi</taxon>
        <taxon>Dikarya</taxon>
        <taxon>Ascomycota</taxon>
        <taxon>Pezizomycotina</taxon>
        <taxon>Dothideomycetes</taxon>
        <taxon>Dothideomycetes incertae sedis</taxon>
        <taxon>Phaeotrichales</taxon>
        <taxon>Phaeotrichaceae</taxon>
        <taxon>Trichodelitschia</taxon>
    </lineage>
</organism>
<dbReference type="GO" id="GO:0000166">
    <property type="term" value="F:nucleotide binding"/>
    <property type="evidence" value="ECO:0007669"/>
    <property type="project" value="InterPro"/>
</dbReference>
<dbReference type="InterPro" id="IPR000683">
    <property type="entry name" value="Gfo/Idh/MocA-like_OxRdtase_N"/>
</dbReference>
<keyword evidence="4" id="KW-1185">Reference proteome</keyword>
<dbReference type="OrthoDB" id="2129491at2759"/>